<sequence length="124" mass="12914">MDMQKIRDNWNAAKPYLKGAAAGLIAGPLFSLYMGWVVTSGNAAGKVEAALVSARASICVARARAASTGKDPSTLDWSARSKLAEKWAVMPGQAGEAEYAVASACAEKLAEPVKEVSSKAEKPS</sequence>
<proteinExistence type="predicted"/>
<evidence type="ECO:0000313" key="3">
    <source>
        <dbReference type="Proteomes" id="UP000782312"/>
    </source>
</evidence>
<keyword evidence="1" id="KW-0812">Transmembrane</keyword>
<dbReference type="EMBL" id="JACPUR010000001">
    <property type="protein sequence ID" value="MBI3126145.1"/>
    <property type="molecule type" value="Genomic_DNA"/>
</dbReference>
<keyword evidence="1" id="KW-0472">Membrane</keyword>
<accession>A0A932ML29</accession>
<organism evidence="2 3">
    <name type="scientific">Tectimicrobiota bacterium</name>
    <dbReference type="NCBI Taxonomy" id="2528274"/>
    <lineage>
        <taxon>Bacteria</taxon>
        <taxon>Pseudomonadati</taxon>
        <taxon>Nitrospinota/Tectimicrobiota group</taxon>
        <taxon>Candidatus Tectimicrobiota</taxon>
    </lineage>
</organism>
<dbReference type="AlphaFoldDB" id="A0A932ML29"/>
<evidence type="ECO:0000256" key="1">
    <source>
        <dbReference type="SAM" id="Phobius"/>
    </source>
</evidence>
<name>A0A932ML29_UNCTE</name>
<protein>
    <submittedName>
        <fullName evidence="2">Uncharacterized protein</fullName>
    </submittedName>
</protein>
<gene>
    <name evidence="2" type="ORF">HYZ11_00900</name>
</gene>
<dbReference type="Proteomes" id="UP000782312">
    <property type="component" value="Unassembled WGS sequence"/>
</dbReference>
<keyword evidence="1" id="KW-1133">Transmembrane helix</keyword>
<comment type="caution">
    <text evidence="2">The sequence shown here is derived from an EMBL/GenBank/DDBJ whole genome shotgun (WGS) entry which is preliminary data.</text>
</comment>
<feature type="transmembrane region" description="Helical" evidence="1">
    <location>
        <begin position="20"/>
        <end position="38"/>
    </location>
</feature>
<reference evidence="2" key="1">
    <citation type="submission" date="2020-07" db="EMBL/GenBank/DDBJ databases">
        <title>Huge and variable diversity of episymbiotic CPR bacteria and DPANN archaea in groundwater ecosystems.</title>
        <authorList>
            <person name="He C.Y."/>
            <person name="Keren R."/>
            <person name="Whittaker M."/>
            <person name="Farag I.F."/>
            <person name="Doudna J."/>
            <person name="Cate J.H.D."/>
            <person name="Banfield J.F."/>
        </authorList>
    </citation>
    <scope>NUCLEOTIDE SEQUENCE</scope>
    <source>
        <strain evidence="2">NC_groundwater_763_Ag_S-0.2um_68_21</strain>
    </source>
</reference>
<evidence type="ECO:0000313" key="2">
    <source>
        <dbReference type="EMBL" id="MBI3126145.1"/>
    </source>
</evidence>